<sequence>MSTADEMEGETKYGQLSPYYENLFRPSPENEHEVFITRFWYWGVPALFGGIAACVSNRFMRKPTFSGLQKHISCMILSGAAGAGFHRFFEHRAQERDAALRHYIMLHPEDFPEPERKKYRDVLETWLPIR</sequence>
<keyword evidence="13" id="KW-1185">Reference proteome</keyword>
<dbReference type="InterPro" id="IPR009423">
    <property type="entry name" value="NDUC2"/>
</dbReference>
<evidence type="ECO:0000256" key="2">
    <source>
        <dbReference type="ARBA" id="ARBA00008674"/>
    </source>
</evidence>
<evidence type="ECO:0000256" key="9">
    <source>
        <dbReference type="ARBA" id="ARBA00023128"/>
    </source>
</evidence>
<organism evidence="12 13">
    <name type="scientific">Amblyomma americanum</name>
    <name type="common">Lone star tick</name>
    <dbReference type="NCBI Taxonomy" id="6943"/>
    <lineage>
        <taxon>Eukaryota</taxon>
        <taxon>Metazoa</taxon>
        <taxon>Ecdysozoa</taxon>
        <taxon>Arthropoda</taxon>
        <taxon>Chelicerata</taxon>
        <taxon>Arachnida</taxon>
        <taxon>Acari</taxon>
        <taxon>Parasitiformes</taxon>
        <taxon>Ixodida</taxon>
        <taxon>Ixodoidea</taxon>
        <taxon>Ixodidae</taxon>
        <taxon>Amblyomminae</taxon>
        <taxon>Amblyomma</taxon>
    </lineage>
</organism>
<comment type="similarity">
    <text evidence="2">Belongs to the complex I NDUFC2 subunit family.</text>
</comment>
<keyword evidence="3" id="KW-0813">Transport</keyword>
<dbReference type="PANTHER" id="PTHR13099">
    <property type="entry name" value="NADH-UBIQUINONE OXIDOREDUCTASE SUBUNIT B14.5B"/>
    <property type="match status" value="1"/>
</dbReference>
<gene>
    <name evidence="12" type="ORF">V5799_030675</name>
</gene>
<evidence type="ECO:0000256" key="3">
    <source>
        <dbReference type="ARBA" id="ARBA00022448"/>
    </source>
</evidence>
<dbReference type="PANTHER" id="PTHR13099:SF0">
    <property type="entry name" value="NADH DEHYDROGENASE [UBIQUINONE] 1 SUBUNIT C2-RELATED"/>
    <property type="match status" value="1"/>
</dbReference>
<evidence type="ECO:0000256" key="11">
    <source>
        <dbReference type="SAM" id="Phobius"/>
    </source>
</evidence>
<evidence type="ECO:0000313" key="13">
    <source>
        <dbReference type="Proteomes" id="UP001321473"/>
    </source>
</evidence>
<evidence type="ECO:0000256" key="4">
    <source>
        <dbReference type="ARBA" id="ARBA00022660"/>
    </source>
</evidence>
<evidence type="ECO:0000313" key="12">
    <source>
        <dbReference type="EMBL" id="KAK8775975.1"/>
    </source>
</evidence>
<evidence type="ECO:0000256" key="1">
    <source>
        <dbReference type="ARBA" id="ARBA00004298"/>
    </source>
</evidence>
<protein>
    <submittedName>
        <fullName evidence="12">Uncharacterized protein</fullName>
    </submittedName>
</protein>
<dbReference type="GO" id="GO:0005743">
    <property type="term" value="C:mitochondrial inner membrane"/>
    <property type="evidence" value="ECO:0007669"/>
    <property type="project" value="UniProtKB-SubCell"/>
</dbReference>
<proteinExistence type="inferred from homology"/>
<evidence type="ECO:0000256" key="7">
    <source>
        <dbReference type="ARBA" id="ARBA00022982"/>
    </source>
</evidence>
<keyword evidence="5 11" id="KW-0812">Transmembrane</keyword>
<dbReference type="Proteomes" id="UP001321473">
    <property type="component" value="Unassembled WGS sequence"/>
</dbReference>
<keyword evidence="7" id="KW-0249">Electron transport</keyword>
<evidence type="ECO:0000256" key="8">
    <source>
        <dbReference type="ARBA" id="ARBA00022989"/>
    </source>
</evidence>
<reference evidence="12 13" key="1">
    <citation type="journal article" date="2023" name="Arcadia Sci">
        <title>De novo assembly of a long-read Amblyomma americanum tick genome.</title>
        <authorList>
            <person name="Chou S."/>
            <person name="Poskanzer K.E."/>
            <person name="Rollins M."/>
            <person name="Thuy-Boun P.S."/>
        </authorList>
    </citation>
    <scope>NUCLEOTIDE SEQUENCE [LARGE SCALE GENOMIC DNA]</scope>
    <source>
        <strain evidence="12">F_SG_1</strain>
        <tissue evidence="12">Salivary glands</tissue>
    </source>
</reference>
<accession>A0AAQ4EMI4</accession>
<evidence type="ECO:0000256" key="5">
    <source>
        <dbReference type="ARBA" id="ARBA00022692"/>
    </source>
</evidence>
<keyword evidence="9" id="KW-0496">Mitochondrion</keyword>
<dbReference type="EMBL" id="JARKHS020013456">
    <property type="protein sequence ID" value="KAK8775975.1"/>
    <property type="molecule type" value="Genomic_DNA"/>
</dbReference>
<keyword evidence="8 11" id="KW-1133">Transmembrane helix</keyword>
<comment type="caution">
    <text evidence="12">The sequence shown here is derived from an EMBL/GenBank/DDBJ whole genome shotgun (WGS) entry which is preliminary data.</text>
</comment>
<name>A0AAQ4EMI4_AMBAM</name>
<dbReference type="Pfam" id="PF06374">
    <property type="entry name" value="NDUF_C2"/>
    <property type="match status" value="1"/>
</dbReference>
<keyword evidence="6" id="KW-0999">Mitochondrion inner membrane</keyword>
<dbReference type="AlphaFoldDB" id="A0AAQ4EMI4"/>
<comment type="subcellular location">
    <subcellularLocation>
        <location evidence="1">Mitochondrion inner membrane</location>
        <topology evidence="1">Single-pass membrane protein</topology>
        <orientation evidence="1">Matrix side</orientation>
    </subcellularLocation>
</comment>
<keyword evidence="4" id="KW-0679">Respiratory chain</keyword>
<feature type="transmembrane region" description="Helical" evidence="11">
    <location>
        <begin position="39"/>
        <end position="60"/>
    </location>
</feature>
<evidence type="ECO:0000256" key="6">
    <source>
        <dbReference type="ARBA" id="ARBA00022792"/>
    </source>
</evidence>
<keyword evidence="10 11" id="KW-0472">Membrane</keyword>
<dbReference type="GO" id="GO:0006120">
    <property type="term" value="P:mitochondrial electron transport, NADH to ubiquinone"/>
    <property type="evidence" value="ECO:0007669"/>
    <property type="project" value="InterPro"/>
</dbReference>
<evidence type="ECO:0000256" key="10">
    <source>
        <dbReference type="ARBA" id="ARBA00023136"/>
    </source>
</evidence>